<evidence type="ECO:0000313" key="1">
    <source>
        <dbReference type="EMBL" id="KAJ8883568.1"/>
    </source>
</evidence>
<dbReference type="SUPFAM" id="SSF53098">
    <property type="entry name" value="Ribonuclease H-like"/>
    <property type="match status" value="1"/>
</dbReference>
<proteinExistence type="predicted"/>
<dbReference type="Gene3D" id="3.30.420.10">
    <property type="entry name" value="Ribonuclease H-like superfamily/Ribonuclease H"/>
    <property type="match status" value="1"/>
</dbReference>
<dbReference type="InterPro" id="IPR036397">
    <property type="entry name" value="RNaseH_sf"/>
</dbReference>
<evidence type="ECO:0008006" key="3">
    <source>
        <dbReference type="Google" id="ProtNLM"/>
    </source>
</evidence>
<keyword evidence="2" id="KW-1185">Reference proteome</keyword>
<reference evidence="1 2" key="1">
    <citation type="submission" date="2023-02" db="EMBL/GenBank/DDBJ databases">
        <title>LHISI_Scaffold_Assembly.</title>
        <authorList>
            <person name="Stuart O.P."/>
            <person name="Cleave R."/>
            <person name="Magrath M.J.L."/>
            <person name="Mikheyev A.S."/>
        </authorList>
    </citation>
    <scope>NUCLEOTIDE SEQUENCE [LARGE SCALE GENOMIC DNA]</scope>
    <source>
        <strain evidence="1">Daus_M_001</strain>
        <tissue evidence="1">Leg muscle</tissue>
    </source>
</reference>
<protein>
    <recommendedName>
        <fullName evidence="3">Integrase catalytic domain-containing protein</fullName>
    </recommendedName>
</protein>
<evidence type="ECO:0000313" key="2">
    <source>
        <dbReference type="Proteomes" id="UP001159363"/>
    </source>
</evidence>
<sequence>MTSLIVNRSGIIPDIQTAEGMLLLVGNEDRDRGLHYSLTCQDSLSKYLAVVHIKKQDADSCCKSFGRTCTISGLNFMSEVMKHTYQLLQVKRICTSRYHPQSKFVERSHRTLVKYLRRISQNLNNWDTWIPYATFVFNTTPHSSTGNSPHTIFRRSPNIPGMLRKVPTGLYE</sequence>
<dbReference type="InterPro" id="IPR012337">
    <property type="entry name" value="RNaseH-like_sf"/>
</dbReference>
<comment type="caution">
    <text evidence="1">The sequence shown here is derived from an EMBL/GenBank/DDBJ whole genome shotgun (WGS) entry which is preliminary data.</text>
</comment>
<accession>A0ABQ9HHW8</accession>
<dbReference type="PANTHER" id="PTHR37984:SF15">
    <property type="entry name" value="INTEGRASE CATALYTIC DOMAIN-CONTAINING PROTEIN"/>
    <property type="match status" value="1"/>
</dbReference>
<name>A0ABQ9HHW8_9NEOP</name>
<dbReference type="PANTHER" id="PTHR37984">
    <property type="entry name" value="PROTEIN CBG26694"/>
    <property type="match status" value="1"/>
</dbReference>
<gene>
    <name evidence="1" type="ORF">PR048_015412</name>
</gene>
<dbReference type="Proteomes" id="UP001159363">
    <property type="component" value="Chromosome 4"/>
</dbReference>
<dbReference type="EMBL" id="JARBHB010000005">
    <property type="protein sequence ID" value="KAJ8883568.1"/>
    <property type="molecule type" value="Genomic_DNA"/>
</dbReference>
<organism evidence="1 2">
    <name type="scientific">Dryococelus australis</name>
    <dbReference type="NCBI Taxonomy" id="614101"/>
    <lineage>
        <taxon>Eukaryota</taxon>
        <taxon>Metazoa</taxon>
        <taxon>Ecdysozoa</taxon>
        <taxon>Arthropoda</taxon>
        <taxon>Hexapoda</taxon>
        <taxon>Insecta</taxon>
        <taxon>Pterygota</taxon>
        <taxon>Neoptera</taxon>
        <taxon>Polyneoptera</taxon>
        <taxon>Phasmatodea</taxon>
        <taxon>Verophasmatodea</taxon>
        <taxon>Anareolatae</taxon>
        <taxon>Phasmatidae</taxon>
        <taxon>Eurycanthinae</taxon>
        <taxon>Dryococelus</taxon>
    </lineage>
</organism>
<dbReference type="InterPro" id="IPR050951">
    <property type="entry name" value="Retrovirus_Pol_polyprotein"/>
</dbReference>